<reference evidence="10 11" key="1">
    <citation type="submission" date="2015-10" db="EMBL/GenBank/DDBJ databases">
        <title>Corynebacteirum lowii and Corynebacterium oculi species nova, derived from human clinical disease and and emended description of Corynebacterium mastiditis.</title>
        <authorList>
            <person name="Bernard K."/>
            <person name="Pacheco A.L."/>
            <person name="Mcdougall C."/>
            <person name="Burtx T."/>
            <person name="Weibe D."/>
            <person name="Tyler S."/>
            <person name="Olson A.B."/>
            <person name="Cnockaert M."/>
            <person name="Eguchi H."/>
            <person name="Kuwahara T."/>
            <person name="Nakayama-Imaohji H."/>
            <person name="Boudewijins M."/>
            <person name="Van Hoecke F."/>
            <person name="Bernier A.-M."/>
            <person name="Vandamme P."/>
        </authorList>
    </citation>
    <scope>NUCLEOTIDE SEQUENCE [LARGE SCALE GENOMIC DNA]</scope>
    <source>
        <strain evidence="10 11">NML 130206</strain>
    </source>
</reference>
<gene>
    <name evidence="10" type="primary">ynfM</name>
    <name evidence="10" type="ORF">Clow_01141</name>
</gene>
<evidence type="ECO:0000259" key="9">
    <source>
        <dbReference type="PROSITE" id="PS50850"/>
    </source>
</evidence>
<dbReference type="EMBL" id="LKEV01000002">
    <property type="protein sequence ID" value="KQB86930.1"/>
    <property type="molecule type" value="Genomic_DNA"/>
</dbReference>
<dbReference type="PATRIC" id="fig|1544413.3.peg.1148"/>
<dbReference type="PANTHER" id="PTHR43271">
    <property type="entry name" value="BLL2771 PROTEIN"/>
    <property type="match status" value="1"/>
</dbReference>
<keyword evidence="5 8" id="KW-0812">Transmembrane</keyword>
<dbReference type="Pfam" id="PF07690">
    <property type="entry name" value="MFS_1"/>
    <property type="match status" value="1"/>
</dbReference>
<evidence type="ECO:0000256" key="7">
    <source>
        <dbReference type="ARBA" id="ARBA00023136"/>
    </source>
</evidence>
<comment type="similarity">
    <text evidence="2">Belongs to the major facilitator superfamily.</text>
</comment>
<feature type="transmembrane region" description="Helical" evidence="8">
    <location>
        <begin position="287"/>
        <end position="307"/>
    </location>
</feature>
<organism evidence="10 11">
    <name type="scientific">Corynebacterium lowii</name>
    <dbReference type="NCBI Taxonomy" id="1544413"/>
    <lineage>
        <taxon>Bacteria</taxon>
        <taxon>Bacillati</taxon>
        <taxon>Actinomycetota</taxon>
        <taxon>Actinomycetes</taxon>
        <taxon>Mycobacteriales</taxon>
        <taxon>Corynebacteriaceae</taxon>
        <taxon>Corynebacterium</taxon>
    </lineage>
</organism>
<dbReference type="STRING" id="1544413.Clow_01141"/>
<evidence type="ECO:0000256" key="8">
    <source>
        <dbReference type="SAM" id="Phobius"/>
    </source>
</evidence>
<proteinExistence type="inferred from homology"/>
<evidence type="ECO:0000313" key="10">
    <source>
        <dbReference type="EMBL" id="KQB86930.1"/>
    </source>
</evidence>
<keyword evidence="6 8" id="KW-1133">Transmembrane helix</keyword>
<feature type="transmembrane region" description="Helical" evidence="8">
    <location>
        <begin position="220"/>
        <end position="244"/>
    </location>
</feature>
<feature type="transmembrane region" description="Helical" evidence="8">
    <location>
        <begin position="53"/>
        <end position="71"/>
    </location>
</feature>
<feature type="transmembrane region" description="Helical" evidence="8">
    <location>
        <begin position="141"/>
        <end position="164"/>
    </location>
</feature>
<comment type="subcellular location">
    <subcellularLocation>
        <location evidence="1">Cell membrane</location>
        <topology evidence="1">Multi-pass membrane protein</topology>
    </subcellularLocation>
</comment>
<dbReference type="CDD" id="cd17324">
    <property type="entry name" value="MFS_NepI_like"/>
    <property type="match status" value="1"/>
</dbReference>
<feature type="transmembrane region" description="Helical" evidence="8">
    <location>
        <begin position="170"/>
        <end position="190"/>
    </location>
</feature>
<dbReference type="SUPFAM" id="SSF103473">
    <property type="entry name" value="MFS general substrate transporter"/>
    <property type="match status" value="1"/>
</dbReference>
<feature type="transmembrane region" description="Helical" evidence="8">
    <location>
        <begin position="108"/>
        <end position="129"/>
    </location>
</feature>
<name>A0A0N8W0K2_9CORY</name>
<dbReference type="RefSeq" id="WP_245625705.1">
    <property type="nucleotide sequence ID" value="NZ_JAUSQY010000001.1"/>
</dbReference>
<dbReference type="InterPro" id="IPR011701">
    <property type="entry name" value="MFS"/>
</dbReference>
<dbReference type="AlphaFoldDB" id="A0A0N8W0K2"/>
<dbReference type="GO" id="GO:0005886">
    <property type="term" value="C:plasma membrane"/>
    <property type="evidence" value="ECO:0007669"/>
    <property type="project" value="UniProtKB-SubCell"/>
</dbReference>
<accession>A0A0N8W0K2</accession>
<dbReference type="InterPro" id="IPR020846">
    <property type="entry name" value="MFS_dom"/>
</dbReference>
<evidence type="ECO:0000256" key="4">
    <source>
        <dbReference type="ARBA" id="ARBA00022475"/>
    </source>
</evidence>
<feature type="domain" description="Major facilitator superfamily (MFS) profile" evidence="9">
    <location>
        <begin position="13"/>
        <end position="397"/>
    </location>
</feature>
<feature type="transmembrane region" description="Helical" evidence="8">
    <location>
        <begin position="372"/>
        <end position="392"/>
    </location>
</feature>
<feature type="transmembrane region" description="Helical" evidence="8">
    <location>
        <begin position="83"/>
        <end position="102"/>
    </location>
</feature>
<dbReference type="InterPro" id="IPR005829">
    <property type="entry name" value="Sugar_transporter_CS"/>
</dbReference>
<keyword evidence="3" id="KW-0813">Transport</keyword>
<evidence type="ECO:0000256" key="5">
    <source>
        <dbReference type="ARBA" id="ARBA00022692"/>
    </source>
</evidence>
<evidence type="ECO:0000256" key="6">
    <source>
        <dbReference type="ARBA" id="ARBA00022989"/>
    </source>
</evidence>
<keyword evidence="7 8" id="KW-0472">Membrane</keyword>
<sequence>MNPSKPDTAKNSAPLSEKIALFLLGVTALVNLYSTQPILNDLSVWARVDVTEAAWTVSAATVGVALTAPIAGVVSDRLGRRRIMVIAIAVMAVLTILASFSWDFYSLLFIRLVQGICCPFIFTTAVAYISEEYAHPLSLKLNALYVAGTAFGGFLGRMLSAAIVDVTGSWRLSFVGNSTILVLILFYVWWRLPSERNLRPYSREDSRGASSSRIGFNPRVIFTILIGATLLFQQVGMFTFASLALTAEPFSLSTSAVGLIFVIFLLPTITTPWFGRVNSVIGPRYSFVLSQVVSMIGVALTLIPSVVSVCVGLAMSCIGVFAGQSVGTAMAGRLIPDRKSAIVGLYLSGYYLGGAIAAVALGPVYVVAGWSGVASIIMVIITASALISWASWNLRSS</sequence>
<evidence type="ECO:0000256" key="2">
    <source>
        <dbReference type="ARBA" id="ARBA00008335"/>
    </source>
</evidence>
<dbReference type="PROSITE" id="PS50850">
    <property type="entry name" value="MFS"/>
    <property type="match status" value="1"/>
</dbReference>
<dbReference type="PROSITE" id="PS00216">
    <property type="entry name" value="SUGAR_TRANSPORT_1"/>
    <property type="match status" value="1"/>
</dbReference>
<feature type="transmembrane region" description="Helical" evidence="8">
    <location>
        <begin position="256"/>
        <end position="275"/>
    </location>
</feature>
<evidence type="ECO:0000256" key="3">
    <source>
        <dbReference type="ARBA" id="ARBA00022448"/>
    </source>
</evidence>
<protein>
    <submittedName>
        <fullName evidence="10">Inner membrane transport protein YnfM</fullName>
    </submittedName>
</protein>
<feature type="transmembrane region" description="Helical" evidence="8">
    <location>
        <begin position="313"/>
        <end position="331"/>
    </location>
</feature>
<evidence type="ECO:0000313" key="11">
    <source>
        <dbReference type="Proteomes" id="UP000050488"/>
    </source>
</evidence>
<keyword evidence="11" id="KW-1185">Reference proteome</keyword>
<feature type="transmembrane region" description="Helical" evidence="8">
    <location>
        <begin position="12"/>
        <end position="33"/>
    </location>
</feature>
<keyword evidence="4" id="KW-1003">Cell membrane</keyword>
<dbReference type="InterPro" id="IPR036259">
    <property type="entry name" value="MFS_trans_sf"/>
</dbReference>
<feature type="transmembrane region" description="Helical" evidence="8">
    <location>
        <begin position="343"/>
        <end position="366"/>
    </location>
</feature>
<dbReference type="Gene3D" id="1.20.1250.20">
    <property type="entry name" value="MFS general substrate transporter like domains"/>
    <property type="match status" value="1"/>
</dbReference>
<comment type="caution">
    <text evidence="10">The sequence shown here is derived from an EMBL/GenBank/DDBJ whole genome shotgun (WGS) entry which is preliminary data.</text>
</comment>
<evidence type="ECO:0000256" key="1">
    <source>
        <dbReference type="ARBA" id="ARBA00004651"/>
    </source>
</evidence>
<dbReference type="Proteomes" id="UP000050488">
    <property type="component" value="Unassembled WGS sequence"/>
</dbReference>
<dbReference type="PANTHER" id="PTHR43271:SF2">
    <property type="entry name" value="BLL2771 PROTEIN"/>
    <property type="match status" value="1"/>
</dbReference>
<dbReference type="GO" id="GO:0022857">
    <property type="term" value="F:transmembrane transporter activity"/>
    <property type="evidence" value="ECO:0007669"/>
    <property type="project" value="InterPro"/>
</dbReference>